<comment type="subcellular location">
    <subcellularLocation>
        <location evidence="1">Nucleus</location>
    </subcellularLocation>
</comment>
<dbReference type="EMBL" id="JAGGNH010000007">
    <property type="protein sequence ID" value="KAJ0966718.1"/>
    <property type="molecule type" value="Genomic_DNA"/>
</dbReference>
<keyword evidence="5" id="KW-0804">Transcription</keyword>
<feature type="domain" description="HTH myb-type" evidence="9">
    <location>
        <begin position="41"/>
        <end position="87"/>
    </location>
</feature>
<feature type="region of interest" description="Disordered" evidence="7">
    <location>
        <begin position="1"/>
        <end position="47"/>
    </location>
</feature>
<accession>A0A9D5C5M2</accession>
<dbReference type="InterPro" id="IPR009057">
    <property type="entry name" value="Homeodomain-like_sf"/>
</dbReference>
<dbReference type="PANTHER" id="PTHR45614">
    <property type="entry name" value="MYB PROTEIN-RELATED"/>
    <property type="match status" value="1"/>
</dbReference>
<evidence type="ECO:0000256" key="2">
    <source>
        <dbReference type="ARBA" id="ARBA00022737"/>
    </source>
</evidence>
<evidence type="ECO:0000259" key="8">
    <source>
        <dbReference type="PROSITE" id="PS50090"/>
    </source>
</evidence>
<dbReference type="PROSITE" id="PS50090">
    <property type="entry name" value="MYB_LIKE"/>
    <property type="match status" value="3"/>
</dbReference>
<dbReference type="InterPro" id="IPR001005">
    <property type="entry name" value="SANT/Myb"/>
</dbReference>
<dbReference type="CDD" id="cd00167">
    <property type="entry name" value="SANT"/>
    <property type="match status" value="3"/>
</dbReference>
<dbReference type="InterPro" id="IPR017930">
    <property type="entry name" value="Myb_dom"/>
</dbReference>
<proteinExistence type="predicted"/>
<feature type="domain" description="Myb-like" evidence="8">
    <location>
        <begin position="36"/>
        <end position="87"/>
    </location>
</feature>
<evidence type="ECO:0000313" key="10">
    <source>
        <dbReference type="EMBL" id="KAJ0966718.1"/>
    </source>
</evidence>
<feature type="domain" description="HTH myb-type" evidence="9">
    <location>
        <begin position="88"/>
        <end position="143"/>
    </location>
</feature>
<evidence type="ECO:0000256" key="4">
    <source>
        <dbReference type="ARBA" id="ARBA00023125"/>
    </source>
</evidence>
<dbReference type="InterPro" id="IPR050560">
    <property type="entry name" value="MYB_TF"/>
</dbReference>
<dbReference type="PROSITE" id="PS51294">
    <property type="entry name" value="HTH_MYB"/>
    <property type="match status" value="3"/>
</dbReference>
<evidence type="ECO:0000313" key="11">
    <source>
        <dbReference type="Proteomes" id="UP001085076"/>
    </source>
</evidence>
<comment type="caution">
    <text evidence="10">The sequence shown here is derived from an EMBL/GenBank/DDBJ whole genome shotgun (WGS) entry which is preliminary data.</text>
</comment>
<feature type="region of interest" description="Disordered" evidence="7">
    <location>
        <begin position="311"/>
        <end position="341"/>
    </location>
</feature>
<keyword evidence="6" id="KW-0539">Nucleus</keyword>
<evidence type="ECO:0000256" key="7">
    <source>
        <dbReference type="SAM" id="MobiDB-lite"/>
    </source>
</evidence>
<reference evidence="10" key="2">
    <citation type="journal article" date="2022" name="Hortic Res">
        <title>The genome of Dioscorea zingiberensis sheds light on the biosynthesis, origin and evolution of the medicinally important diosgenin saponins.</title>
        <authorList>
            <person name="Li Y."/>
            <person name="Tan C."/>
            <person name="Li Z."/>
            <person name="Guo J."/>
            <person name="Li S."/>
            <person name="Chen X."/>
            <person name="Wang C."/>
            <person name="Dai X."/>
            <person name="Yang H."/>
            <person name="Song W."/>
            <person name="Hou L."/>
            <person name="Xu J."/>
            <person name="Tong Z."/>
            <person name="Xu A."/>
            <person name="Yuan X."/>
            <person name="Wang W."/>
            <person name="Yang Q."/>
            <person name="Chen L."/>
            <person name="Sun Z."/>
            <person name="Wang K."/>
            <person name="Pan B."/>
            <person name="Chen J."/>
            <person name="Bao Y."/>
            <person name="Liu F."/>
            <person name="Qi X."/>
            <person name="Gang D.R."/>
            <person name="Wen J."/>
            <person name="Li J."/>
        </authorList>
    </citation>
    <scope>NUCLEOTIDE SEQUENCE</scope>
    <source>
        <strain evidence="10">Dzin_1.0</strain>
    </source>
</reference>
<dbReference type="SMART" id="SM00717">
    <property type="entry name" value="SANT"/>
    <property type="match status" value="3"/>
</dbReference>
<keyword evidence="3" id="KW-0805">Transcription regulation</keyword>
<dbReference type="GO" id="GO:0005634">
    <property type="term" value="C:nucleus"/>
    <property type="evidence" value="ECO:0007669"/>
    <property type="project" value="UniProtKB-SubCell"/>
</dbReference>
<gene>
    <name evidence="10" type="ORF">J5N97_023635</name>
</gene>
<feature type="domain" description="Myb-like" evidence="8">
    <location>
        <begin position="88"/>
        <end position="139"/>
    </location>
</feature>
<evidence type="ECO:0000256" key="1">
    <source>
        <dbReference type="ARBA" id="ARBA00004123"/>
    </source>
</evidence>
<keyword evidence="2" id="KW-0677">Repeat</keyword>
<feature type="compositionally biased region" description="Polar residues" evidence="7">
    <location>
        <begin position="311"/>
        <end position="325"/>
    </location>
</feature>
<evidence type="ECO:0000256" key="5">
    <source>
        <dbReference type="ARBA" id="ARBA00023163"/>
    </source>
</evidence>
<dbReference type="Pfam" id="PF00249">
    <property type="entry name" value="Myb_DNA-binding"/>
    <property type="match status" value="3"/>
</dbReference>
<feature type="region of interest" description="Disordered" evidence="7">
    <location>
        <begin position="197"/>
        <end position="217"/>
    </location>
</feature>
<dbReference type="Gene3D" id="1.10.10.60">
    <property type="entry name" value="Homeodomain-like"/>
    <property type="match status" value="3"/>
</dbReference>
<evidence type="ECO:0000256" key="6">
    <source>
        <dbReference type="ARBA" id="ARBA00023242"/>
    </source>
</evidence>
<feature type="compositionally biased region" description="Basic and acidic residues" evidence="7">
    <location>
        <begin position="1"/>
        <end position="16"/>
    </location>
</feature>
<feature type="domain" description="HTH myb-type" evidence="9">
    <location>
        <begin position="144"/>
        <end position="194"/>
    </location>
</feature>
<dbReference type="OrthoDB" id="2143914at2759"/>
<sequence>MVKKEIRDLKREKDRSVPLAAQMTAKPSHRRTVGPTRRSSKGGWTKEQDEQLIRAVQKFNGKSWKKIAEYVPGKTDVMCLHRYDKVLNPNLIKGSWTKEEDDQIIRLVAQHGTKNWSIIAKSVPGRIGKQCRERWHNHLNPTIRKDPWTREEELVLIHAHKEHGNKWAEIAKRLPGRADNSIKNHWNCSMKKRLDSNLASSVPSQSTGLEQEKPVDKLSLSPKECSVNQDARPAVQATIFQPVFDKARSLSTADQKMSLENSNLQVAAKPISARDPKCRISSSEFLRFPHLEEKSPASVLSGSLFMDTTQYSTDPSHQVTNSWKTNDSDRIDASDDSDSGSVQPRTFYNFFASQFCPQIQCNSGFSNKMLDLPREPWEKVFDISDRCARGMKLKDKSVASSPETKCCYHDQITGTPLCCNKAHLGSLYDSPQLEYTEGSALSSQATNKEGDMKPAFGSINNSTPPDVSLSLTCVPSSPESFLRIAGMQYKHKPSIIRRRCMDSSKRLFAESPKKAIGEVVPRSGSAGDPFEKDVSIKNAVDSEPVQTSKTKCLFDLNIPDVSSEMEPDGCAS</sequence>
<dbReference type="PANTHER" id="PTHR45614:SF232">
    <property type="entry name" value="TRANSCRIPTION FACTOR MYB3R-2"/>
    <property type="match status" value="1"/>
</dbReference>
<organism evidence="10 11">
    <name type="scientific">Dioscorea zingiberensis</name>
    <dbReference type="NCBI Taxonomy" id="325984"/>
    <lineage>
        <taxon>Eukaryota</taxon>
        <taxon>Viridiplantae</taxon>
        <taxon>Streptophyta</taxon>
        <taxon>Embryophyta</taxon>
        <taxon>Tracheophyta</taxon>
        <taxon>Spermatophyta</taxon>
        <taxon>Magnoliopsida</taxon>
        <taxon>Liliopsida</taxon>
        <taxon>Dioscoreales</taxon>
        <taxon>Dioscoreaceae</taxon>
        <taxon>Dioscorea</taxon>
    </lineage>
</organism>
<evidence type="ECO:0000256" key="3">
    <source>
        <dbReference type="ARBA" id="ARBA00023015"/>
    </source>
</evidence>
<keyword evidence="11" id="KW-1185">Reference proteome</keyword>
<dbReference type="SUPFAM" id="SSF46689">
    <property type="entry name" value="Homeodomain-like"/>
    <property type="match status" value="2"/>
</dbReference>
<dbReference type="GO" id="GO:0000981">
    <property type="term" value="F:DNA-binding transcription factor activity, RNA polymerase II-specific"/>
    <property type="evidence" value="ECO:0007669"/>
    <property type="project" value="TreeGrafter"/>
</dbReference>
<evidence type="ECO:0000259" key="9">
    <source>
        <dbReference type="PROSITE" id="PS51294"/>
    </source>
</evidence>
<dbReference type="Proteomes" id="UP001085076">
    <property type="component" value="Miscellaneous, Linkage group lg07"/>
</dbReference>
<protein>
    <submittedName>
        <fullName evidence="10">Uncharacterized protein</fullName>
    </submittedName>
</protein>
<reference evidence="10" key="1">
    <citation type="submission" date="2021-03" db="EMBL/GenBank/DDBJ databases">
        <authorList>
            <person name="Li Z."/>
            <person name="Yang C."/>
        </authorList>
    </citation>
    <scope>NUCLEOTIDE SEQUENCE</scope>
    <source>
        <strain evidence="10">Dzin_1.0</strain>
        <tissue evidence="10">Leaf</tissue>
    </source>
</reference>
<name>A0A9D5C5M2_9LILI</name>
<dbReference type="AlphaFoldDB" id="A0A9D5C5M2"/>
<dbReference type="FunFam" id="1.10.10.60:FF:000016">
    <property type="entry name" value="Transcriptional activator Myb isoform A"/>
    <property type="match status" value="1"/>
</dbReference>
<dbReference type="GO" id="GO:0000978">
    <property type="term" value="F:RNA polymerase II cis-regulatory region sequence-specific DNA binding"/>
    <property type="evidence" value="ECO:0007669"/>
    <property type="project" value="TreeGrafter"/>
</dbReference>
<keyword evidence="4" id="KW-0238">DNA-binding</keyword>
<feature type="domain" description="Myb-like" evidence="8">
    <location>
        <begin position="140"/>
        <end position="190"/>
    </location>
</feature>
<feature type="compositionally biased region" description="Polar residues" evidence="7">
    <location>
        <begin position="197"/>
        <end position="209"/>
    </location>
</feature>
<dbReference type="FunFam" id="1.10.10.60:FF:000010">
    <property type="entry name" value="Transcriptional activator Myb isoform A"/>
    <property type="match status" value="1"/>
</dbReference>